<dbReference type="Proteomes" id="UP001253545">
    <property type="component" value="Unassembled WGS sequence"/>
</dbReference>
<feature type="signal peptide" evidence="4">
    <location>
        <begin position="1"/>
        <end position="25"/>
    </location>
</feature>
<protein>
    <submittedName>
        <fullName evidence="5">HlyD family efflux transporter periplasmic adaptor subunit</fullName>
    </submittedName>
</protein>
<evidence type="ECO:0000313" key="5">
    <source>
        <dbReference type="EMBL" id="MDT0596659.1"/>
    </source>
</evidence>
<dbReference type="Gene3D" id="2.40.30.170">
    <property type="match status" value="1"/>
</dbReference>
<dbReference type="EMBL" id="JAVRHX010000009">
    <property type="protein sequence ID" value="MDT0596659.1"/>
    <property type="molecule type" value="Genomic_DNA"/>
</dbReference>
<name>A0ABU2ZYI8_9ALTE</name>
<keyword evidence="4" id="KW-0732">Signal</keyword>
<keyword evidence="2 3" id="KW-0175">Coiled coil</keyword>
<proteinExistence type="predicted"/>
<dbReference type="RefSeq" id="WP_311370186.1">
    <property type="nucleotide sequence ID" value="NZ_JAVRHX010000009.1"/>
</dbReference>
<comment type="caution">
    <text evidence="5">The sequence shown here is derived from an EMBL/GenBank/DDBJ whole genome shotgun (WGS) entry which is preliminary data.</text>
</comment>
<evidence type="ECO:0000256" key="4">
    <source>
        <dbReference type="SAM" id="SignalP"/>
    </source>
</evidence>
<feature type="coiled-coil region" evidence="3">
    <location>
        <begin position="79"/>
        <end position="106"/>
    </location>
</feature>
<evidence type="ECO:0000256" key="1">
    <source>
        <dbReference type="ARBA" id="ARBA00004196"/>
    </source>
</evidence>
<gene>
    <name evidence="5" type="ORF">RM552_17510</name>
</gene>
<sequence>MRVFKNPSTFLLFILGCFGAFTAFAADEQNILLLSGQISSSEKQVVKAPQGSRWQMQIQWMEDEGKIVEKGKPVIVFDGASEQAQLTQNEENLDRLELELEELVLVQKQNVIDAEGRLEVAIMRVEQARIEASVPASEVAAYDKGQYELALQRAVLEQVKSEEALARAKQERAAELTKKRVDIMRTKEEIAYLSDILSKLNVMAQVTGPVSYAIHPWFGTKVSSGMNVRPSWTVLDVQSTDNFQIETWIHEIDAVGLTEKAEVEIILDAYPNKTFTGVLSSLSKQSERKTQWSKSAYFPAIINFEDKPNVSLLPGMSVRIHVSKGVKNDA</sequence>
<keyword evidence="6" id="KW-1185">Reference proteome</keyword>
<dbReference type="PROSITE" id="PS51257">
    <property type="entry name" value="PROKAR_LIPOPROTEIN"/>
    <property type="match status" value="1"/>
</dbReference>
<dbReference type="PANTHER" id="PTHR32347">
    <property type="entry name" value="EFFLUX SYSTEM COMPONENT YKNX-RELATED"/>
    <property type="match status" value="1"/>
</dbReference>
<accession>A0ABU2ZYI8</accession>
<evidence type="ECO:0000256" key="3">
    <source>
        <dbReference type="SAM" id="Coils"/>
    </source>
</evidence>
<dbReference type="InterPro" id="IPR050465">
    <property type="entry name" value="UPF0194_transport"/>
</dbReference>
<feature type="coiled-coil region" evidence="3">
    <location>
        <begin position="151"/>
        <end position="179"/>
    </location>
</feature>
<evidence type="ECO:0000313" key="6">
    <source>
        <dbReference type="Proteomes" id="UP001253545"/>
    </source>
</evidence>
<comment type="subcellular location">
    <subcellularLocation>
        <location evidence="1">Cell envelope</location>
    </subcellularLocation>
</comment>
<reference evidence="5 6" key="1">
    <citation type="submission" date="2023-09" db="EMBL/GenBank/DDBJ databases">
        <authorList>
            <person name="Rey-Velasco X."/>
        </authorList>
    </citation>
    <scope>NUCLEOTIDE SEQUENCE [LARGE SCALE GENOMIC DNA]</scope>
    <source>
        <strain evidence="5 6">P117</strain>
    </source>
</reference>
<organism evidence="5 6">
    <name type="scientific">Glaciecola petra</name>
    <dbReference type="NCBI Taxonomy" id="3075602"/>
    <lineage>
        <taxon>Bacteria</taxon>
        <taxon>Pseudomonadati</taxon>
        <taxon>Pseudomonadota</taxon>
        <taxon>Gammaproteobacteria</taxon>
        <taxon>Alteromonadales</taxon>
        <taxon>Alteromonadaceae</taxon>
        <taxon>Glaciecola</taxon>
    </lineage>
</organism>
<feature type="chain" id="PRO_5045489301" evidence="4">
    <location>
        <begin position="26"/>
        <end position="330"/>
    </location>
</feature>
<evidence type="ECO:0000256" key="2">
    <source>
        <dbReference type="ARBA" id="ARBA00023054"/>
    </source>
</evidence>